<keyword evidence="3" id="KW-0150">Chloroplast</keyword>
<reference evidence="11" key="1">
    <citation type="journal article" date="2018" name="Plant Cell Physiol.">
        <title>Molecular characterization of a geranyl diphosphate-specific prenyltransferase catalyzing stilbenoid prenylation from Morus alba.</title>
        <authorList>
            <person name="Zhong Z."/>
            <person name="Zhu W."/>
            <person name="Liu S."/>
            <person name="Guan Q."/>
            <person name="Chen X."/>
            <person name="Huang W."/>
            <person name="Wang T."/>
            <person name="Yang B."/>
            <person name="Tian J."/>
        </authorList>
    </citation>
    <scope>NUCLEOTIDE SEQUENCE</scope>
</reference>
<feature type="transmembrane region" description="Helical" evidence="10">
    <location>
        <begin position="110"/>
        <end position="128"/>
    </location>
</feature>
<dbReference type="InterPro" id="IPR044878">
    <property type="entry name" value="UbiA_sf"/>
</dbReference>
<comment type="similarity">
    <text evidence="2">Belongs to the UbiA prenyltransferase family.</text>
</comment>
<evidence type="ECO:0000256" key="8">
    <source>
        <dbReference type="ARBA" id="ARBA00022989"/>
    </source>
</evidence>
<protein>
    <submittedName>
        <fullName evidence="11">Oxyresveratrol geranyltransferase</fullName>
    </submittedName>
</protein>
<dbReference type="Gene3D" id="1.10.357.140">
    <property type="entry name" value="UbiA prenyltransferase"/>
    <property type="match status" value="1"/>
</dbReference>
<evidence type="ECO:0000256" key="2">
    <source>
        <dbReference type="ARBA" id="ARBA00005985"/>
    </source>
</evidence>
<dbReference type="AlphaFoldDB" id="A0A346FHM8"/>
<feature type="transmembrane region" description="Helical" evidence="10">
    <location>
        <begin position="343"/>
        <end position="359"/>
    </location>
</feature>
<evidence type="ECO:0000256" key="5">
    <source>
        <dbReference type="ARBA" id="ARBA00022679"/>
    </source>
</evidence>
<feature type="transmembrane region" description="Helical" evidence="10">
    <location>
        <begin position="271"/>
        <end position="289"/>
    </location>
</feature>
<comment type="subcellular location">
    <subcellularLocation>
        <location evidence="1">Plastid</location>
        <location evidence="1">Chloroplast membrane</location>
        <topology evidence="1">Multi-pass membrane protein</topology>
    </subcellularLocation>
</comment>
<dbReference type="InterPro" id="IPR000537">
    <property type="entry name" value="UbiA_prenyltransferase"/>
</dbReference>
<evidence type="ECO:0000256" key="9">
    <source>
        <dbReference type="ARBA" id="ARBA00023136"/>
    </source>
</evidence>
<gene>
    <name evidence="11" type="primary">OGT</name>
</gene>
<name>A0A346FHM8_MORAL</name>
<feature type="transmembrane region" description="Helical" evidence="10">
    <location>
        <begin position="134"/>
        <end position="158"/>
    </location>
</feature>
<keyword evidence="6 10" id="KW-0812">Transmembrane</keyword>
<evidence type="ECO:0000256" key="6">
    <source>
        <dbReference type="ARBA" id="ARBA00022692"/>
    </source>
</evidence>
<keyword evidence="9 10" id="KW-0472">Membrane</keyword>
<dbReference type="PANTHER" id="PTHR43009">
    <property type="entry name" value="HOMOGENTISATE SOLANESYLTRANSFERASE, CHLOROPLASTIC"/>
    <property type="match status" value="1"/>
</dbReference>
<evidence type="ECO:0000256" key="7">
    <source>
        <dbReference type="ARBA" id="ARBA00022946"/>
    </source>
</evidence>
<evidence type="ECO:0000256" key="1">
    <source>
        <dbReference type="ARBA" id="ARBA00004508"/>
    </source>
</evidence>
<keyword evidence="7" id="KW-0809">Transit peptide</keyword>
<keyword evidence="4" id="KW-0934">Plastid</keyword>
<keyword evidence="5 11" id="KW-0808">Transferase</keyword>
<sequence length="395" mass="44365">MEVLISNSSLRLPAIFSRHCKGSLPNKPTTKYIKSADFPLKCSNKKLIQPIGLYGENRTPKSLLFGSQKLNFIQARAELGKDQHEAAGPNSKFAKVLHFGSTCYKFIRPYAMLQVIVSSVSFFARVLVENPQLFKWSLLLKAFPGLIAMILAHSYTYGINQIFDADIDRVNKPYLPIPAGDFSLTQAWFLMTFFVLAGQIILRLMNADPITTCLYCFGLLLATMYSAPPFRLKGSAIATIITIPLSTIINNVGVIYATMASLGLPFRLSPPVVFILTFNALFFVVTCLIKDIEDVQGDMRHNIQTFAAMFGPKNMTLLGMGILLVNYIGAFAVAIYMPQAFKWHIIFPAHSILILWLLFQARKLDKANYVKEASANFYQFLWKLLTLEFLLVPFI</sequence>
<evidence type="ECO:0000256" key="3">
    <source>
        <dbReference type="ARBA" id="ARBA00022528"/>
    </source>
</evidence>
<dbReference type="EMBL" id="MG869704">
    <property type="protein sequence ID" value="AXN57307.1"/>
    <property type="molecule type" value="mRNA"/>
</dbReference>
<organism evidence="11">
    <name type="scientific">Morus alba</name>
    <name type="common">White mulberry</name>
    <dbReference type="NCBI Taxonomy" id="3498"/>
    <lineage>
        <taxon>Eukaryota</taxon>
        <taxon>Viridiplantae</taxon>
        <taxon>Streptophyta</taxon>
        <taxon>Embryophyta</taxon>
        <taxon>Tracheophyta</taxon>
        <taxon>Spermatophyta</taxon>
        <taxon>Magnoliopsida</taxon>
        <taxon>eudicotyledons</taxon>
        <taxon>Gunneridae</taxon>
        <taxon>Pentapetalae</taxon>
        <taxon>rosids</taxon>
        <taxon>fabids</taxon>
        <taxon>Rosales</taxon>
        <taxon>Moraceae</taxon>
        <taxon>Moreae</taxon>
        <taxon>Morus</taxon>
    </lineage>
</organism>
<feature type="transmembrane region" description="Helical" evidence="10">
    <location>
        <begin position="207"/>
        <end position="225"/>
    </location>
</feature>
<proteinExistence type="evidence at transcript level"/>
<evidence type="ECO:0000256" key="10">
    <source>
        <dbReference type="SAM" id="Phobius"/>
    </source>
</evidence>
<dbReference type="GO" id="GO:0031969">
    <property type="term" value="C:chloroplast membrane"/>
    <property type="evidence" value="ECO:0007669"/>
    <property type="project" value="UniProtKB-SubCell"/>
</dbReference>
<feature type="transmembrane region" description="Helical" evidence="10">
    <location>
        <begin position="237"/>
        <end position="259"/>
    </location>
</feature>
<dbReference type="PANTHER" id="PTHR43009:SF10">
    <property type="entry name" value="HOMOGENTISATE SOLANESYLTRANSFERASE, CHLOROPLASTIC"/>
    <property type="match status" value="1"/>
</dbReference>
<keyword evidence="8 10" id="KW-1133">Transmembrane helix</keyword>
<dbReference type="GO" id="GO:0016765">
    <property type="term" value="F:transferase activity, transferring alkyl or aryl (other than methyl) groups"/>
    <property type="evidence" value="ECO:0007669"/>
    <property type="project" value="InterPro"/>
</dbReference>
<evidence type="ECO:0000313" key="11">
    <source>
        <dbReference type="EMBL" id="AXN57307.1"/>
    </source>
</evidence>
<evidence type="ECO:0000256" key="4">
    <source>
        <dbReference type="ARBA" id="ARBA00022640"/>
    </source>
</evidence>
<feature type="transmembrane region" description="Helical" evidence="10">
    <location>
        <begin position="317"/>
        <end position="337"/>
    </location>
</feature>
<accession>A0A346FHM8</accession>
<dbReference type="Pfam" id="PF01040">
    <property type="entry name" value="UbiA"/>
    <property type="match status" value="1"/>
</dbReference>